<dbReference type="InterPro" id="IPR003593">
    <property type="entry name" value="AAA+_ATPase"/>
</dbReference>
<keyword evidence="4" id="KW-0067">ATP-binding</keyword>
<evidence type="ECO:0000256" key="2">
    <source>
        <dbReference type="ARBA" id="ARBA00022692"/>
    </source>
</evidence>
<dbReference type="RefSeq" id="WP_247201971.1">
    <property type="nucleotide sequence ID" value="NZ_JALKCG010000007.1"/>
</dbReference>
<evidence type="ECO:0000256" key="7">
    <source>
        <dbReference type="SAM" id="Phobius"/>
    </source>
</evidence>
<keyword evidence="6 7" id="KW-0472">Membrane</keyword>
<keyword evidence="2 7" id="KW-0812">Transmembrane</keyword>
<dbReference type="PANTHER" id="PTHR24221:SF654">
    <property type="entry name" value="ATP-BINDING CASSETTE SUB-FAMILY B MEMBER 6"/>
    <property type="match status" value="1"/>
</dbReference>
<sequence>MTSRRELLAPFALPLAAAGLLGALASAATVALLATTNSLLAQAERRPDELAVFGLLCLVAFGGNALADMLTNRAGQHLVARLRRSLAERILAAPLDALERYRTHRLMPVLTGDIDAVSDLAFLFAPLAIAGAVILGCVGYLVWLSPPLAFLVCALAGAGSVAVYATRLRGVAGFWQARESEDALHKSYRTLIEGARELRLSRNRRSELLDGAMAPTIETIRRVNTRAINVFVLANAAGSTLYFAVIALVAAGGAWLQVEDAAVLTGTVLVLLYMKGPIDQIMQALPPLVRAQISLRRVAELNEAFAAGEAPGDEVPTATSFGSLELSGVRYAYPAPADGEAFALGPLDLAVKAGETVFVVGSNGAGKTTLINLLLGLHAPQAGELRLDGRPVDAAGRDAYRQTFSAVLSDYFLFETLPAGADPDAARAHIDWLGLGGKLSVEGGRLSTLDLSSGQKKRLALVHACLEDRPVMVFDEWAADQDPRFRRMFYETVLPELKRRGRTLIVISHDDRYFHIADRLVRLEAGRIVPATAEAGR</sequence>
<feature type="transmembrane region" description="Helical" evidence="7">
    <location>
        <begin position="230"/>
        <end position="255"/>
    </location>
</feature>
<gene>
    <name evidence="10" type="ORF">MWN33_15625</name>
</gene>
<dbReference type="Pfam" id="PF00005">
    <property type="entry name" value="ABC_tran"/>
    <property type="match status" value="1"/>
</dbReference>
<reference evidence="11" key="2">
    <citation type="submission" date="2023-07" db="EMBL/GenBank/DDBJ databases">
        <title>Ancylobacter moscoviensis sp. nov., facultatively methylotrophic bacteria from activated sludge and the reclassification of Starkeya novella (Starkey 1934) Kelly et al. 2000 as Ancylobacter novellus comb. nov., Starkeya koreensis Im et al. 2006 as Ancylobacter koreensis comb.nov., Angulomicrobium tetraedrale Vasil'eva et al. 1986 as Ancylobacter tetraedralis comb. nov., Angulomicrobium amanitiforme Fritz et al. 2004 as Ancylobacter amanitiformis comb. nov. and Methylorhabdus multivorans Doronina et al. 1996 as Ancylobacter multivorans comb. nov. and emended description of the genus Ancylobacter.</title>
        <authorList>
            <person name="Doronina N."/>
            <person name="Chemodurova A."/>
            <person name="Grouzdev D."/>
            <person name="Koziaeva V."/>
            <person name="Shi W."/>
            <person name="Wu L."/>
            <person name="Kaparullina E."/>
        </authorList>
    </citation>
    <scope>NUCLEOTIDE SEQUENCE [LARGE SCALE GENOMIC DNA]</scope>
    <source>
        <strain evidence="11">Jip08</strain>
    </source>
</reference>
<dbReference type="PANTHER" id="PTHR24221">
    <property type="entry name" value="ATP-BINDING CASSETTE SUB-FAMILY B"/>
    <property type="match status" value="1"/>
</dbReference>
<evidence type="ECO:0000313" key="11">
    <source>
        <dbReference type="Proteomes" id="UP001202867"/>
    </source>
</evidence>
<accession>A0ABT0DQB4</accession>
<organism evidence="10 11">
    <name type="scientific">Ancylobacter koreensis</name>
    <dbReference type="NCBI Taxonomy" id="266121"/>
    <lineage>
        <taxon>Bacteria</taxon>
        <taxon>Pseudomonadati</taxon>
        <taxon>Pseudomonadota</taxon>
        <taxon>Alphaproteobacteria</taxon>
        <taxon>Hyphomicrobiales</taxon>
        <taxon>Xanthobacteraceae</taxon>
        <taxon>Ancylobacter</taxon>
    </lineage>
</organism>
<dbReference type="Proteomes" id="UP001202867">
    <property type="component" value="Unassembled WGS sequence"/>
</dbReference>
<dbReference type="InterPro" id="IPR003439">
    <property type="entry name" value="ABC_transporter-like_ATP-bd"/>
</dbReference>
<evidence type="ECO:0000256" key="5">
    <source>
        <dbReference type="ARBA" id="ARBA00022989"/>
    </source>
</evidence>
<comment type="subcellular location">
    <subcellularLocation>
        <location evidence="1">Cell membrane</location>
        <topology evidence="1">Multi-pass membrane protein</topology>
    </subcellularLocation>
</comment>
<dbReference type="Gene3D" id="3.40.50.300">
    <property type="entry name" value="P-loop containing nucleotide triphosphate hydrolases"/>
    <property type="match status" value="1"/>
</dbReference>
<evidence type="ECO:0000256" key="4">
    <source>
        <dbReference type="ARBA" id="ARBA00022840"/>
    </source>
</evidence>
<protein>
    <submittedName>
        <fullName evidence="10">Cyclic peptide export ABC transporter</fullName>
    </submittedName>
</protein>
<dbReference type="InterPro" id="IPR027417">
    <property type="entry name" value="P-loop_NTPase"/>
</dbReference>
<dbReference type="NCBIfam" id="TIGR01194">
    <property type="entry name" value="cyc_pep_trnsptr"/>
    <property type="match status" value="1"/>
</dbReference>
<comment type="caution">
    <text evidence="10">The sequence shown here is derived from an EMBL/GenBank/DDBJ whole genome shotgun (WGS) entry which is preliminary data.</text>
</comment>
<dbReference type="EMBL" id="JALKCG010000007">
    <property type="protein sequence ID" value="MCK0209463.1"/>
    <property type="molecule type" value="Genomic_DNA"/>
</dbReference>
<evidence type="ECO:0000256" key="3">
    <source>
        <dbReference type="ARBA" id="ARBA00022741"/>
    </source>
</evidence>
<reference evidence="10 11" key="1">
    <citation type="submission" date="2022-04" db="EMBL/GenBank/DDBJ databases">
        <authorList>
            <person name="Grouzdev D.S."/>
            <person name="Pantiukh K.S."/>
            <person name="Krutkina M.S."/>
        </authorList>
    </citation>
    <scope>NUCLEOTIDE SEQUENCE [LARGE SCALE GENOMIC DNA]</scope>
    <source>
        <strain evidence="10 11">Jip08</strain>
    </source>
</reference>
<dbReference type="InterPro" id="IPR039421">
    <property type="entry name" value="Type_1_exporter"/>
</dbReference>
<dbReference type="SUPFAM" id="SSF52540">
    <property type="entry name" value="P-loop containing nucleoside triphosphate hydrolases"/>
    <property type="match status" value="1"/>
</dbReference>
<feature type="domain" description="ABC transmembrane type-1" evidence="9">
    <location>
        <begin position="15"/>
        <end position="290"/>
    </location>
</feature>
<keyword evidence="5 7" id="KW-1133">Transmembrane helix</keyword>
<keyword evidence="3" id="KW-0547">Nucleotide-binding</keyword>
<dbReference type="InterPro" id="IPR005898">
    <property type="entry name" value="Cyc_pep_transpt_SyrD/YojI"/>
</dbReference>
<keyword evidence="11" id="KW-1185">Reference proteome</keyword>
<dbReference type="PROSITE" id="PS50929">
    <property type="entry name" value="ABC_TM1F"/>
    <property type="match status" value="1"/>
</dbReference>
<dbReference type="Pfam" id="PF00664">
    <property type="entry name" value="ABC_membrane"/>
    <property type="match status" value="1"/>
</dbReference>
<dbReference type="InterPro" id="IPR011527">
    <property type="entry name" value="ABC1_TM_dom"/>
</dbReference>
<dbReference type="CDD" id="cd03228">
    <property type="entry name" value="ABCC_MRP_Like"/>
    <property type="match status" value="1"/>
</dbReference>
<evidence type="ECO:0000256" key="1">
    <source>
        <dbReference type="ARBA" id="ARBA00004651"/>
    </source>
</evidence>
<dbReference type="Gene3D" id="1.20.1560.10">
    <property type="entry name" value="ABC transporter type 1, transmembrane domain"/>
    <property type="match status" value="1"/>
</dbReference>
<evidence type="ECO:0000259" key="9">
    <source>
        <dbReference type="PROSITE" id="PS50929"/>
    </source>
</evidence>
<feature type="transmembrane region" description="Helical" evidence="7">
    <location>
        <begin position="120"/>
        <end position="142"/>
    </location>
</feature>
<dbReference type="PROSITE" id="PS51318">
    <property type="entry name" value="TAT"/>
    <property type="match status" value="1"/>
</dbReference>
<dbReference type="SMART" id="SM00382">
    <property type="entry name" value="AAA"/>
    <property type="match status" value="1"/>
</dbReference>
<evidence type="ECO:0000256" key="6">
    <source>
        <dbReference type="ARBA" id="ARBA00023136"/>
    </source>
</evidence>
<feature type="domain" description="ABC transporter" evidence="8">
    <location>
        <begin position="324"/>
        <end position="535"/>
    </location>
</feature>
<feature type="transmembrane region" description="Helical" evidence="7">
    <location>
        <begin position="51"/>
        <end position="71"/>
    </location>
</feature>
<feature type="transmembrane region" description="Helical" evidence="7">
    <location>
        <begin position="148"/>
        <end position="166"/>
    </location>
</feature>
<dbReference type="InterPro" id="IPR006311">
    <property type="entry name" value="TAT_signal"/>
</dbReference>
<proteinExistence type="predicted"/>
<dbReference type="InterPro" id="IPR036640">
    <property type="entry name" value="ABC1_TM_sf"/>
</dbReference>
<dbReference type="PROSITE" id="PS50893">
    <property type="entry name" value="ABC_TRANSPORTER_2"/>
    <property type="match status" value="1"/>
</dbReference>
<evidence type="ECO:0000313" key="10">
    <source>
        <dbReference type="EMBL" id="MCK0209463.1"/>
    </source>
</evidence>
<dbReference type="SUPFAM" id="SSF90123">
    <property type="entry name" value="ABC transporter transmembrane region"/>
    <property type="match status" value="1"/>
</dbReference>
<name>A0ABT0DQB4_9HYPH</name>
<evidence type="ECO:0000259" key="8">
    <source>
        <dbReference type="PROSITE" id="PS50893"/>
    </source>
</evidence>